<dbReference type="Gene3D" id="4.10.830.40">
    <property type="match status" value="1"/>
</dbReference>
<dbReference type="Gene3D" id="2.120.10.30">
    <property type="entry name" value="TolB, C-terminal domain"/>
    <property type="match status" value="1"/>
</dbReference>
<proteinExistence type="predicted"/>
<dbReference type="PANTHER" id="PTHR25462">
    <property type="entry name" value="BONUS, ISOFORM C-RELATED"/>
    <property type="match status" value="1"/>
</dbReference>
<dbReference type="OrthoDB" id="6108862at2759"/>
<feature type="domain" description="B box-type" evidence="3">
    <location>
        <begin position="31"/>
        <end position="74"/>
    </location>
</feature>
<evidence type="ECO:0000313" key="5">
    <source>
        <dbReference type="Proteomes" id="UP000828390"/>
    </source>
</evidence>
<evidence type="ECO:0000256" key="1">
    <source>
        <dbReference type="PROSITE-ProRule" id="PRU00024"/>
    </source>
</evidence>
<dbReference type="InterPro" id="IPR000315">
    <property type="entry name" value="Znf_B-box"/>
</dbReference>
<comment type="caution">
    <text evidence="4">The sequence shown here is derived from an EMBL/GenBank/DDBJ whole genome shotgun (WGS) entry which is preliminary data.</text>
</comment>
<reference evidence="4" key="1">
    <citation type="journal article" date="2019" name="bioRxiv">
        <title>The Genome of the Zebra Mussel, Dreissena polymorpha: A Resource for Invasive Species Research.</title>
        <authorList>
            <person name="McCartney M.A."/>
            <person name="Auch B."/>
            <person name="Kono T."/>
            <person name="Mallez S."/>
            <person name="Zhang Y."/>
            <person name="Obille A."/>
            <person name="Becker A."/>
            <person name="Abrahante J.E."/>
            <person name="Garbe J."/>
            <person name="Badalamenti J.P."/>
            <person name="Herman A."/>
            <person name="Mangelson H."/>
            <person name="Liachko I."/>
            <person name="Sullivan S."/>
            <person name="Sone E.D."/>
            <person name="Koren S."/>
            <person name="Silverstein K.A.T."/>
            <person name="Beckman K.B."/>
            <person name="Gohl D.M."/>
        </authorList>
    </citation>
    <scope>NUCLEOTIDE SEQUENCE</scope>
    <source>
        <strain evidence="4">Duluth1</strain>
        <tissue evidence="4">Whole animal</tissue>
    </source>
</reference>
<dbReference type="Gene3D" id="3.30.160.60">
    <property type="entry name" value="Classic Zinc Finger"/>
    <property type="match status" value="1"/>
</dbReference>
<feature type="coiled-coil region" evidence="2">
    <location>
        <begin position="146"/>
        <end position="245"/>
    </location>
</feature>
<dbReference type="CDD" id="cd19756">
    <property type="entry name" value="Bbox2"/>
    <property type="match status" value="1"/>
</dbReference>
<keyword evidence="1" id="KW-0863">Zinc-finger</keyword>
<dbReference type="PROSITE" id="PS50119">
    <property type="entry name" value="ZF_BBOX"/>
    <property type="match status" value="2"/>
</dbReference>
<keyword evidence="5" id="KW-1185">Reference proteome</keyword>
<dbReference type="InterPro" id="IPR047153">
    <property type="entry name" value="TRIM45/56/19-like"/>
</dbReference>
<name>A0A9D4DK15_DREPO</name>
<gene>
    <name evidence="4" type="ORF">DPMN_183488</name>
</gene>
<keyword evidence="1" id="KW-0862">Zinc</keyword>
<sequence>MATFSQSSLDKGSDITKSFSQSNIDKGSDMIQDFLCSTCEEKKLDKMADFYCESCLKFYCGKCVNMHNKLFTKHTPYGRGAMKKWPVAKKVEDFLLKCDIHKEESLKMYCDDHSELCCTNCAFLKHRLCQKVALISDKVKGQSTDLQKLSVSIKTILEEIKKLQDNQEASIQYVQSSYDKQLHTIQKTRQNINSALDTIEQKTLKEMKDTLTKLQASSKSDVDKCNRLRDELKQLRDAIQDISDKSKLELSFIAIRKCKDKIQQSETFLKENSLQAKVSITFLPNHEIVQYLSKLSGFGQIEHSTQPLMGQEDPNKVITVQGKFEHNVKISSDKEVCYICAICVLPEGQVLVVDNNNANIKLLDQQYQVVSHWSATGNPAGMCEITPSEVAVTLNGPDTNIHEVQFITVNNRQLVMGKKLPLQHECRSIAFHQGDLYITSSNALFMYTLSGKFVSKMYEEPSGDLTVDSCAVSPTGDKLYITNYNKHKLLILARDGSVLVTFTDPALAWPTGVNVTPSGQVLVCGGRYPNYYIIQLDSEGRRELATLATEKDGASCPWSICYNRHTSCIIVGFANNNSIQVIKAQ</sequence>
<evidence type="ECO:0000256" key="2">
    <source>
        <dbReference type="SAM" id="Coils"/>
    </source>
</evidence>
<dbReference type="GO" id="GO:0008270">
    <property type="term" value="F:zinc ion binding"/>
    <property type="evidence" value="ECO:0007669"/>
    <property type="project" value="UniProtKB-KW"/>
</dbReference>
<accession>A0A9D4DK15</accession>
<protein>
    <recommendedName>
        <fullName evidence="3">B box-type domain-containing protein</fullName>
    </recommendedName>
</protein>
<dbReference type="InterPro" id="IPR011042">
    <property type="entry name" value="6-blade_b-propeller_TolB-like"/>
</dbReference>
<dbReference type="AlphaFoldDB" id="A0A9D4DK15"/>
<dbReference type="SMART" id="SM00336">
    <property type="entry name" value="BBOX"/>
    <property type="match status" value="2"/>
</dbReference>
<dbReference type="SUPFAM" id="SSF57845">
    <property type="entry name" value="B-box zinc-binding domain"/>
    <property type="match status" value="1"/>
</dbReference>
<dbReference type="SUPFAM" id="SSF75011">
    <property type="entry name" value="3-carboxy-cis,cis-mucoante lactonizing enzyme"/>
    <property type="match status" value="1"/>
</dbReference>
<keyword evidence="1" id="KW-0479">Metal-binding</keyword>
<dbReference type="EMBL" id="JAIWYP010000010">
    <property type="protein sequence ID" value="KAH3748999.1"/>
    <property type="molecule type" value="Genomic_DNA"/>
</dbReference>
<dbReference type="PANTHER" id="PTHR25462:SF296">
    <property type="entry name" value="MEIOTIC P26, ISOFORM F"/>
    <property type="match status" value="1"/>
</dbReference>
<evidence type="ECO:0000259" key="3">
    <source>
        <dbReference type="PROSITE" id="PS50119"/>
    </source>
</evidence>
<feature type="domain" description="B box-type" evidence="3">
    <location>
        <begin position="93"/>
        <end position="127"/>
    </location>
</feature>
<dbReference type="Proteomes" id="UP000828390">
    <property type="component" value="Unassembled WGS sequence"/>
</dbReference>
<reference evidence="4" key="2">
    <citation type="submission" date="2020-11" db="EMBL/GenBank/DDBJ databases">
        <authorList>
            <person name="McCartney M.A."/>
            <person name="Auch B."/>
            <person name="Kono T."/>
            <person name="Mallez S."/>
            <person name="Becker A."/>
            <person name="Gohl D.M."/>
            <person name="Silverstein K.A.T."/>
            <person name="Koren S."/>
            <person name="Bechman K.B."/>
            <person name="Herman A."/>
            <person name="Abrahante J.E."/>
            <person name="Garbe J."/>
        </authorList>
    </citation>
    <scope>NUCLEOTIDE SEQUENCE</scope>
    <source>
        <strain evidence="4">Duluth1</strain>
        <tissue evidence="4">Whole animal</tissue>
    </source>
</reference>
<evidence type="ECO:0000313" key="4">
    <source>
        <dbReference type="EMBL" id="KAH3748999.1"/>
    </source>
</evidence>
<keyword evidence="2" id="KW-0175">Coiled coil</keyword>
<organism evidence="4 5">
    <name type="scientific">Dreissena polymorpha</name>
    <name type="common">Zebra mussel</name>
    <name type="synonym">Mytilus polymorpha</name>
    <dbReference type="NCBI Taxonomy" id="45954"/>
    <lineage>
        <taxon>Eukaryota</taxon>
        <taxon>Metazoa</taxon>
        <taxon>Spiralia</taxon>
        <taxon>Lophotrochozoa</taxon>
        <taxon>Mollusca</taxon>
        <taxon>Bivalvia</taxon>
        <taxon>Autobranchia</taxon>
        <taxon>Heteroconchia</taxon>
        <taxon>Euheterodonta</taxon>
        <taxon>Imparidentia</taxon>
        <taxon>Neoheterodontei</taxon>
        <taxon>Myida</taxon>
        <taxon>Dreissenoidea</taxon>
        <taxon>Dreissenidae</taxon>
        <taxon>Dreissena</taxon>
    </lineage>
</organism>
<dbReference type="GO" id="GO:0061630">
    <property type="term" value="F:ubiquitin protein ligase activity"/>
    <property type="evidence" value="ECO:0007669"/>
    <property type="project" value="TreeGrafter"/>
</dbReference>